<dbReference type="SUPFAM" id="SSF53756">
    <property type="entry name" value="UDP-Glycosyltransferase/glycogen phosphorylase"/>
    <property type="match status" value="1"/>
</dbReference>
<evidence type="ECO:0000313" key="1">
    <source>
        <dbReference type="EMBL" id="PIV64519.1"/>
    </source>
</evidence>
<dbReference type="Proteomes" id="UP000228886">
    <property type="component" value="Unassembled WGS sequence"/>
</dbReference>
<evidence type="ECO:0008006" key="3">
    <source>
        <dbReference type="Google" id="ProtNLM"/>
    </source>
</evidence>
<evidence type="ECO:0000313" key="2">
    <source>
        <dbReference type="Proteomes" id="UP000228886"/>
    </source>
</evidence>
<gene>
    <name evidence="1" type="ORF">COS11_01720</name>
</gene>
<dbReference type="EMBL" id="PETL01000088">
    <property type="protein sequence ID" value="PIV64519.1"/>
    <property type="molecule type" value="Genomic_DNA"/>
</dbReference>
<protein>
    <recommendedName>
        <fullName evidence="3">Glycosyltransferase family 1 protein</fullName>
    </recommendedName>
</protein>
<organism evidence="1 2">
    <name type="scientific">bacterium (Candidatus Ratteibacteria) CG01_land_8_20_14_3_00_40_19</name>
    <dbReference type="NCBI Taxonomy" id="2014290"/>
    <lineage>
        <taxon>Bacteria</taxon>
        <taxon>Candidatus Ratteibacteria</taxon>
    </lineage>
</organism>
<dbReference type="Gene3D" id="3.40.50.2000">
    <property type="entry name" value="Glycogen Phosphorylase B"/>
    <property type="match status" value="1"/>
</dbReference>
<accession>A0A2M7E9Y0</accession>
<reference evidence="2" key="1">
    <citation type="submission" date="2017-09" db="EMBL/GenBank/DDBJ databases">
        <title>Depth-based differentiation of microbial function through sediment-hosted aquifers and enrichment of novel symbionts in the deep terrestrial subsurface.</title>
        <authorList>
            <person name="Probst A.J."/>
            <person name="Ladd B."/>
            <person name="Jarett J.K."/>
            <person name="Geller-Mcgrath D.E."/>
            <person name="Sieber C.M.K."/>
            <person name="Emerson J.B."/>
            <person name="Anantharaman K."/>
            <person name="Thomas B.C."/>
            <person name="Malmstrom R."/>
            <person name="Stieglmeier M."/>
            <person name="Klingl A."/>
            <person name="Woyke T."/>
            <person name="Ryan C.M."/>
            <person name="Banfield J.F."/>
        </authorList>
    </citation>
    <scope>NUCLEOTIDE SEQUENCE [LARGE SCALE GENOMIC DNA]</scope>
</reference>
<comment type="caution">
    <text evidence="1">The sequence shown here is derived from an EMBL/GenBank/DDBJ whole genome shotgun (WGS) entry which is preliminary data.</text>
</comment>
<name>A0A2M7E9Y0_9BACT</name>
<sequence>MKIGMMTAWNTDSGVTGYAEPIAKEWIKMGHEVTIFSHIEDDFHGEGFTGEDEDYVIRCVGTKKTKYLDPTPILTREFDIFIVQDLRMLPVDNLTKIFPLIRRTAKTVHIVHESALPKEAWFYQLEWDKTVYFCKRQVFLKSIYPDSKLIHFPCFPRREKDKMEARKRLDLPLDKKIVYQFCQRGYHSFLRDLPEELKEKATLLIVISPSYEFLEEEEPPRWMIVRREEVLSHEKFDDYLFASDAVILHKFQSRYGGVISATTFQAIGTGCPILVPGQSDFFFPFKESLIRYTNLEDLKKTLVELTEDGERYKALQAKSMRFVNENSSEKIAEEYIKLFQSLKKANHA</sequence>
<dbReference type="AlphaFoldDB" id="A0A2M7E9Y0"/>
<proteinExistence type="predicted"/>